<dbReference type="InterPro" id="IPR001734">
    <property type="entry name" value="Na/solute_symporter"/>
</dbReference>
<evidence type="ECO:0000256" key="2">
    <source>
        <dbReference type="ARBA" id="ARBA00006434"/>
    </source>
</evidence>
<comment type="subcellular location">
    <subcellularLocation>
        <location evidence="1">Cell membrane</location>
        <topology evidence="1">Multi-pass membrane protein</topology>
    </subcellularLocation>
</comment>
<evidence type="ECO:0000313" key="13">
    <source>
        <dbReference type="EMBL" id="GFT24656.1"/>
    </source>
</evidence>
<keyword evidence="7" id="KW-0915">Sodium</keyword>
<reference evidence="13" key="1">
    <citation type="submission" date="2020-08" db="EMBL/GenBank/DDBJ databases">
        <title>Multicomponent nature underlies the extraordinary mechanical properties of spider dragline silk.</title>
        <authorList>
            <person name="Kono N."/>
            <person name="Nakamura H."/>
            <person name="Mori M."/>
            <person name="Yoshida Y."/>
            <person name="Ohtoshi R."/>
            <person name="Malay A.D."/>
            <person name="Moran D.A.P."/>
            <person name="Tomita M."/>
            <person name="Numata K."/>
            <person name="Arakawa K."/>
        </authorList>
    </citation>
    <scope>NUCLEOTIDE SEQUENCE</scope>
</reference>
<dbReference type="EMBL" id="BMAW01106496">
    <property type="protein sequence ID" value="GFT24656.1"/>
    <property type="molecule type" value="Genomic_DNA"/>
</dbReference>
<evidence type="ECO:0000256" key="9">
    <source>
        <dbReference type="ARBA" id="ARBA00023136"/>
    </source>
</evidence>
<dbReference type="PANTHER" id="PTHR42985">
    <property type="entry name" value="SODIUM-COUPLED MONOCARBOXYLATE TRANSPORTER"/>
    <property type="match status" value="1"/>
</dbReference>
<dbReference type="Gene3D" id="1.20.1730.10">
    <property type="entry name" value="Sodium/glucose cotransporter"/>
    <property type="match status" value="1"/>
</dbReference>
<dbReference type="InterPro" id="IPR038377">
    <property type="entry name" value="Na/Glc_symporter_sf"/>
</dbReference>
<feature type="transmembrane region" description="Helical" evidence="12">
    <location>
        <begin position="12"/>
        <end position="33"/>
    </location>
</feature>
<evidence type="ECO:0000256" key="12">
    <source>
        <dbReference type="SAM" id="Phobius"/>
    </source>
</evidence>
<evidence type="ECO:0000256" key="10">
    <source>
        <dbReference type="ARBA" id="ARBA00023201"/>
    </source>
</evidence>
<keyword evidence="3" id="KW-0813">Transport</keyword>
<evidence type="ECO:0000256" key="6">
    <source>
        <dbReference type="ARBA" id="ARBA00022989"/>
    </source>
</evidence>
<keyword evidence="6 12" id="KW-1133">Transmembrane helix</keyword>
<evidence type="ECO:0000256" key="1">
    <source>
        <dbReference type="ARBA" id="ARBA00004651"/>
    </source>
</evidence>
<evidence type="ECO:0000313" key="14">
    <source>
        <dbReference type="Proteomes" id="UP000887013"/>
    </source>
</evidence>
<dbReference type="PROSITE" id="PS50283">
    <property type="entry name" value="NA_SOLUT_SYMP_3"/>
    <property type="match status" value="1"/>
</dbReference>
<sequence>MVEIIKDVFGVVDYAVFALMLLFSASVGVWYAIVDRKKTDTQEFLMGGRSLSVFPVAMSVLASFMSAITLLGTPAEVYRFGTQYIIINFAFCLVVPATAYLYLPVFYNLGVTSAYEYLELRFHSSVRTIGAIVFTLHMLIHWHRYLDSRVINRICLHVLYKHRRNESSRVDRFLPGPDDVRLHHSHPGEGSH</sequence>
<keyword evidence="14" id="KW-1185">Reference proteome</keyword>
<dbReference type="Proteomes" id="UP000887013">
    <property type="component" value="Unassembled WGS sequence"/>
</dbReference>
<keyword evidence="8" id="KW-0406">Ion transport</keyword>
<dbReference type="GO" id="GO:0005886">
    <property type="term" value="C:plasma membrane"/>
    <property type="evidence" value="ECO:0007669"/>
    <property type="project" value="UniProtKB-SubCell"/>
</dbReference>
<proteinExistence type="inferred from homology"/>
<dbReference type="GO" id="GO:0015293">
    <property type="term" value="F:symporter activity"/>
    <property type="evidence" value="ECO:0007669"/>
    <property type="project" value="TreeGrafter"/>
</dbReference>
<comment type="caution">
    <text evidence="13">The sequence shown here is derived from an EMBL/GenBank/DDBJ whole genome shotgun (WGS) entry which is preliminary data.</text>
</comment>
<dbReference type="AlphaFoldDB" id="A0A8X6NND7"/>
<evidence type="ECO:0000256" key="8">
    <source>
        <dbReference type="ARBA" id="ARBA00023065"/>
    </source>
</evidence>
<organism evidence="13 14">
    <name type="scientific">Nephila pilipes</name>
    <name type="common">Giant wood spider</name>
    <name type="synonym">Nephila maculata</name>
    <dbReference type="NCBI Taxonomy" id="299642"/>
    <lineage>
        <taxon>Eukaryota</taxon>
        <taxon>Metazoa</taxon>
        <taxon>Ecdysozoa</taxon>
        <taxon>Arthropoda</taxon>
        <taxon>Chelicerata</taxon>
        <taxon>Arachnida</taxon>
        <taxon>Araneae</taxon>
        <taxon>Araneomorphae</taxon>
        <taxon>Entelegynae</taxon>
        <taxon>Araneoidea</taxon>
        <taxon>Nephilidae</taxon>
        <taxon>Nephila</taxon>
    </lineage>
</organism>
<evidence type="ECO:0000256" key="11">
    <source>
        <dbReference type="RuleBase" id="RU362091"/>
    </source>
</evidence>
<feature type="transmembrane region" description="Helical" evidence="12">
    <location>
        <begin position="53"/>
        <end position="72"/>
    </location>
</feature>
<evidence type="ECO:0000256" key="3">
    <source>
        <dbReference type="ARBA" id="ARBA00022448"/>
    </source>
</evidence>
<evidence type="ECO:0000256" key="7">
    <source>
        <dbReference type="ARBA" id="ARBA00023053"/>
    </source>
</evidence>
<keyword evidence="4" id="KW-1003">Cell membrane</keyword>
<comment type="similarity">
    <text evidence="2 11">Belongs to the sodium:solute symporter (SSF) (TC 2.A.21) family.</text>
</comment>
<dbReference type="Pfam" id="PF00474">
    <property type="entry name" value="SSF"/>
    <property type="match status" value="1"/>
</dbReference>
<dbReference type="OrthoDB" id="6431761at2759"/>
<dbReference type="GO" id="GO:0006814">
    <property type="term" value="P:sodium ion transport"/>
    <property type="evidence" value="ECO:0007669"/>
    <property type="project" value="UniProtKB-KW"/>
</dbReference>
<keyword evidence="5 12" id="KW-0812">Transmembrane</keyword>
<evidence type="ECO:0000256" key="5">
    <source>
        <dbReference type="ARBA" id="ARBA00022692"/>
    </source>
</evidence>
<feature type="transmembrane region" description="Helical" evidence="12">
    <location>
        <begin position="84"/>
        <end position="102"/>
    </location>
</feature>
<gene>
    <name evidence="13" type="primary">slc5a8</name>
    <name evidence="13" type="ORF">NPIL_285721</name>
</gene>
<protein>
    <submittedName>
        <fullName evidence="13">Sodium-coupled monocarboxylate transporter 1</fullName>
    </submittedName>
</protein>
<evidence type="ECO:0000256" key="4">
    <source>
        <dbReference type="ARBA" id="ARBA00022475"/>
    </source>
</evidence>
<accession>A0A8X6NND7</accession>
<feature type="transmembrane region" description="Helical" evidence="12">
    <location>
        <begin position="122"/>
        <end position="140"/>
    </location>
</feature>
<keyword evidence="9 12" id="KW-0472">Membrane</keyword>
<dbReference type="InterPro" id="IPR051163">
    <property type="entry name" value="Sodium:Solute_Symporter_SSF"/>
</dbReference>
<dbReference type="PANTHER" id="PTHR42985:SF40">
    <property type="entry name" value="LD47995P-RELATED"/>
    <property type="match status" value="1"/>
</dbReference>
<keyword evidence="10" id="KW-0739">Sodium transport</keyword>
<name>A0A8X6NND7_NEPPI</name>